<dbReference type="Gene3D" id="3.90.1150.10">
    <property type="entry name" value="Aspartate Aminotransferase, domain 1"/>
    <property type="match status" value="1"/>
</dbReference>
<dbReference type="Proteomes" id="UP001058974">
    <property type="component" value="Chromosome 4"/>
</dbReference>
<keyword evidence="5 6" id="KW-0456">Lyase</keyword>
<dbReference type="Gene3D" id="1.20.1340.10">
    <property type="entry name" value="dopa decarboxylase, N-terminal domain"/>
    <property type="match status" value="1"/>
</dbReference>
<gene>
    <name evidence="7" type="ORF">KIW84_045400</name>
</gene>
<dbReference type="PANTHER" id="PTHR11999">
    <property type="entry name" value="GROUP II PYRIDOXAL-5-PHOSPHATE DECARBOXYLASE"/>
    <property type="match status" value="1"/>
</dbReference>
<proteinExistence type="inferred from homology"/>
<dbReference type="GO" id="GO:0016831">
    <property type="term" value="F:carboxy-lyase activity"/>
    <property type="evidence" value="ECO:0007669"/>
    <property type="project" value="UniProtKB-KW"/>
</dbReference>
<dbReference type="SUPFAM" id="SSF53383">
    <property type="entry name" value="PLP-dependent transferases"/>
    <property type="match status" value="1"/>
</dbReference>
<dbReference type="Gramene" id="Psat04G0540000-T1">
    <property type="protein sequence ID" value="KAI5421934.1"/>
    <property type="gene ID" value="KIW84_045400"/>
</dbReference>
<name>A0A9D4XJ00_PEA</name>
<comment type="cofactor">
    <cofactor evidence="1 6">
        <name>pyridoxal 5'-phosphate</name>
        <dbReference type="ChEBI" id="CHEBI:597326"/>
    </cofactor>
</comment>
<dbReference type="Pfam" id="PF00282">
    <property type="entry name" value="Pyridoxal_deC"/>
    <property type="match status" value="2"/>
</dbReference>
<evidence type="ECO:0000256" key="2">
    <source>
        <dbReference type="ARBA" id="ARBA00009533"/>
    </source>
</evidence>
<evidence type="ECO:0000256" key="5">
    <source>
        <dbReference type="ARBA" id="ARBA00023239"/>
    </source>
</evidence>
<evidence type="ECO:0000313" key="8">
    <source>
        <dbReference type="Proteomes" id="UP001058974"/>
    </source>
</evidence>
<keyword evidence="4 6" id="KW-0663">Pyridoxal phosphate</keyword>
<dbReference type="EMBL" id="JAMSHJ010000004">
    <property type="protein sequence ID" value="KAI5421934.1"/>
    <property type="molecule type" value="Genomic_DNA"/>
</dbReference>
<dbReference type="PRINTS" id="PR00800">
    <property type="entry name" value="YHDCRBOXLASE"/>
</dbReference>
<dbReference type="InterPro" id="IPR015421">
    <property type="entry name" value="PyrdxlP-dep_Trfase_major"/>
</dbReference>
<dbReference type="AlphaFoldDB" id="A0A9D4XJ00"/>
<dbReference type="GO" id="GO:0030170">
    <property type="term" value="F:pyridoxal phosphate binding"/>
    <property type="evidence" value="ECO:0007669"/>
    <property type="project" value="InterPro"/>
</dbReference>
<accession>A0A9D4XJ00</accession>
<comment type="caution">
    <text evidence="7">The sequence shown here is derived from an EMBL/GenBank/DDBJ whole genome shotgun (WGS) entry which is preliminary data.</text>
</comment>
<comment type="similarity">
    <text evidence="2 6">Belongs to the group II decarboxylase family.</text>
</comment>
<dbReference type="InterPro" id="IPR015422">
    <property type="entry name" value="PyrdxlP-dep_Trfase_small"/>
</dbReference>
<reference evidence="7 8" key="1">
    <citation type="journal article" date="2022" name="Nat. Genet.">
        <title>Improved pea reference genome and pan-genome highlight genomic features and evolutionary characteristics.</title>
        <authorList>
            <person name="Yang T."/>
            <person name="Liu R."/>
            <person name="Luo Y."/>
            <person name="Hu S."/>
            <person name="Wang D."/>
            <person name="Wang C."/>
            <person name="Pandey M.K."/>
            <person name="Ge S."/>
            <person name="Xu Q."/>
            <person name="Li N."/>
            <person name="Li G."/>
            <person name="Huang Y."/>
            <person name="Saxena R.K."/>
            <person name="Ji Y."/>
            <person name="Li M."/>
            <person name="Yan X."/>
            <person name="He Y."/>
            <person name="Liu Y."/>
            <person name="Wang X."/>
            <person name="Xiang C."/>
            <person name="Varshney R.K."/>
            <person name="Ding H."/>
            <person name="Gao S."/>
            <person name="Zong X."/>
        </authorList>
    </citation>
    <scope>NUCLEOTIDE SEQUENCE [LARGE SCALE GENOMIC DNA]</scope>
    <source>
        <strain evidence="7 8">cv. Zhongwan 6</strain>
    </source>
</reference>
<evidence type="ECO:0000256" key="4">
    <source>
        <dbReference type="ARBA" id="ARBA00022898"/>
    </source>
</evidence>
<keyword evidence="8" id="KW-1185">Reference proteome</keyword>
<dbReference type="Gene3D" id="3.40.640.10">
    <property type="entry name" value="Type I PLP-dependent aspartate aminotransferase-like (Major domain)"/>
    <property type="match status" value="3"/>
</dbReference>
<keyword evidence="3" id="KW-0210">Decarboxylase</keyword>
<evidence type="ECO:0008006" key="9">
    <source>
        <dbReference type="Google" id="ProtNLM"/>
    </source>
</evidence>
<dbReference type="InterPro" id="IPR015424">
    <property type="entry name" value="PyrdxlP-dep_Trfase"/>
</dbReference>
<dbReference type="GO" id="GO:0019752">
    <property type="term" value="P:carboxylic acid metabolic process"/>
    <property type="evidence" value="ECO:0007669"/>
    <property type="project" value="InterPro"/>
</dbReference>
<evidence type="ECO:0000256" key="3">
    <source>
        <dbReference type="ARBA" id="ARBA00022793"/>
    </source>
</evidence>
<organism evidence="7 8">
    <name type="scientific">Pisum sativum</name>
    <name type="common">Garden pea</name>
    <name type="synonym">Lathyrus oleraceus</name>
    <dbReference type="NCBI Taxonomy" id="3888"/>
    <lineage>
        <taxon>Eukaryota</taxon>
        <taxon>Viridiplantae</taxon>
        <taxon>Streptophyta</taxon>
        <taxon>Embryophyta</taxon>
        <taxon>Tracheophyta</taxon>
        <taxon>Spermatophyta</taxon>
        <taxon>Magnoliopsida</taxon>
        <taxon>eudicotyledons</taxon>
        <taxon>Gunneridae</taxon>
        <taxon>Pentapetalae</taxon>
        <taxon>rosids</taxon>
        <taxon>fabids</taxon>
        <taxon>Fabales</taxon>
        <taxon>Fabaceae</taxon>
        <taxon>Papilionoideae</taxon>
        <taxon>50 kb inversion clade</taxon>
        <taxon>NPAAA clade</taxon>
        <taxon>Hologalegina</taxon>
        <taxon>IRL clade</taxon>
        <taxon>Fabeae</taxon>
        <taxon>Lathyrus</taxon>
    </lineage>
</organism>
<dbReference type="InterPro" id="IPR010977">
    <property type="entry name" value="Aromatic_deC"/>
</dbReference>
<dbReference type="GO" id="GO:0005737">
    <property type="term" value="C:cytoplasm"/>
    <property type="evidence" value="ECO:0007669"/>
    <property type="project" value="TreeGrafter"/>
</dbReference>
<sequence>MNPLDLEEFKRQGYMMIDFIIDYYKNIENYPVLSKVEPGYLEKILPPSPPFQPESIESVLEYVQQNIIPKITHWMSPNYYSYFPSSGSITGFVGEMLSNGFNVVGFNWLSSPAATELETIVMNWLGKMLNLPKCFIFSSNFECGGGGVLVDVENGLVPCYLCATVGTTATNVIDPIKLLCNMANEYDICVHVDVAYADHSALRKSLSTYLEFLHNINSDLKGVIDYKDWKIPLSMKFNSLKLWIIIRSYGIENLKKFLRNHVEMAKTFEELVRKDERFEIIVPTRFALVCFRIYPSSINIDNGSEGL</sequence>
<dbReference type="PANTHER" id="PTHR11999:SF151">
    <property type="entry name" value="TYROSINE_DOPA DECARBOXYLASE"/>
    <property type="match status" value="1"/>
</dbReference>
<evidence type="ECO:0000256" key="6">
    <source>
        <dbReference type="RuleBase" id="RU000382"/>
    </source>
</evidence>
<evidence type="ECO:0000313" key="7">
    <source>
        <dbReference type="EMBL" id="KAI5421934.1"/>
    </source>
</evidence>
<dbReference type="GO" id="GO:0006520">
    <property type="term" value="P:amino acid metabolic process"/>
    <property type="evidence" value="ECO:0007669"/>
    <property type="project" value="InterPro"/>
</dbReference>
<evidence type="ECO:0000256" key="1">
    <source>
        <dbReference type="ARBA" id="ARBA00001933"/>
    </source>
</evidence>
<dbReference type="InterPro" id="IPR002129">
    <property type="entry name" value="PyrdxlP-dep_de-COase"/>
</dbReference>
<protein>
    <recommendedName>
        <fullName evidence="9">Tyrosine decarboxylase</fullName>
    </recommendedName>
</protein>